<keyword evidence="4" id="KW-0150">Chloroplast</keyword>
<name>A0A7S2I7V7_9STRA</name>
<comment type="similarity">
    <text evidence="3">Belongs to the fucoxanthin chlorophyll protein family.</text>
</comment>
<accession>A0A7S2I7V7</accession>
<dbReference type="GO" id="GO:0016020">
    <property type="term" value="C:membrane"/>
    <property type="evidence" value="ECO:0007669"/>
    <property type="project" value="InterPro"/>
</dbReference>
<protein>
    <submittedName>
        <fullName evidence="10">Uncharacterized protein</fullName>
    </submittedName>
</protein>
<evidence type="ECO:0000256" key="7">
    <source>
        <dbReference type="ARBA" id="ARBA00023243"/>
    </source>
</evidence>
<gene>
    <name evidence="10" type="ORF">HTAM1171_LOCUS10076</name>
</gene>
<keyword evidence="5" id="KW-0602">Photosynthesis</keyword>
<dbReference type="GO" id="GO:0009765">
    <property type="term" value="P:photosynthesis, light harvesting"/>
    <property type="evidence" value="ECO:0007669"/>
    <property type="project" value="InterPro"/>
</dbReference>
<feature type="binding site" description="axial binding residue" evidence="8">
    <location>
        <position position="74"/>
    </location>
    <ligand>
        <name>chlorophyll b</name>
        <dbReference type="ChEBI" id="CHEBI:61721"/>
        <label>1</label>
    </ligand>
    <ligandPart>
        <name>Mg</name>
        <dbReference type="ChEBI" id="CHEBI:25107"/>
    </ligandPart>
</feature>
<feature type="signal peptide" evidence="9">
    <location>
        <begin position="1"/>
        <end position="16"/>
    </location>
</feature>
<keyword evidence="9" id="KW-0732">Signal</keyword>
<evidence type="ECO:0000256" key="2">
    <source>
        <dbReference type="ARBA" id="ARBA00004229"/>
    </source>
</evidence>
<keyword evidence="6" id="KW-0934">Plastid</keyword>
<feature type="binding site" evidence="8">
    <location>
        <position position="177"/>
    </location>
    <ligand>
        <name>chlorophyll a</name>
        <dbReference type="ChEBI" id="CHEBI:58416"/>
        <label>1</label>
    </ligand>
</feature>
<evidence type="ECO:0000256" key="3">
    <source>
        <dbReference type="ARBA" id="ARBA00005933"/>
    </source>
</evidence>
<dbReference type="GO" id="GO:0030076">
    <property type="term" value="C:light-harvesting complex"/>
    <property type="evidence" value="ECO:0007669"/>
    <property type="project" value="UniProtKB-KW"/>
</dbReference>
<dbReference type="Pfam" id="PF00504">
    <property type="entry name" value="Chloroa_b-bind"/>
    <property type="match status" value="1"/>
</dbReference>
<feature type="binding site" evidence="8">
    <location>
        <position position="72"/>
    </location>
    <ligand>
        <name>chlorophyll a</name>
        <dbReference type="ChEBI" id="CHEBI:58416"/>
        <label>1</label>
    </ligand>
</feature>
<feature type="binding site" evidence="8">
    <location>
        <position position="175"/>
    </location>
    <ligand>
        <name>chlorophyll a</name>
        <dbReference type="ChEBI" id="CHEBI:58416"/>
        <label>1</label>
    </ligand>
</feature>
<proteinExistence type="inferred from homology"/>
<evidence type="ECO:0000313" key="10">
    <source>
        <dbReference type="EMBL" id="CAD9510769.1"/>
    </source>
</evidence>
<organism evidence="10">
    <name type="scientific">Helicotheca tamesis</name>
    <dbReference type="NCBI Taxonomy" id="374047"/>
    <lineage>
        <taxon>Eukaryota</taxon>
        <taxon>Sar</taxon>
        <taxon>Stramenopiles</taxon>
        <taxon>Ochrophyta</taxon>
        <taxon>Bacillariophyta</taxon>
        <taxon>Mediophyceae</taxon>
        <taxon>Lithodesmiophycidae</taxon>
        <taxon>Lithodesmiales</taxon>
        <taxon>Lithodesmiaceae</taxon>
        <taxon>Helicotheca</taxon>
    </lineage>
</organism>
<dbReference type="EMBL" id="HBGV01016426">
    <property type="protein sequence ID" value="CAD9510769.1"/>
    <property type="molecule type" value="Transcribed_RNA"/>
</dbReference>
<comment type="subcellular location">
    <subcellularLocation>
        <location evidence="2">Plastid</location>
        <location evidence="2">Chloroplast</location>
    </subcellularLocation>
</comment>
<evidence type="ECO:0000256" key="6">
    <source>
        <dbReference type="ARBA" id="ARBA00022640"/>
    </source>
</evidence>
<keyword evidence="8" id="KW-0148">Chlorophyll</keyword>
<comment type="function">
    <text evidence="1">The light-harvesting complex (LHC) functions as a light receptor, it captures and delivers excitation energy to photosystems with which it is closely associated. Energy is transferred from the carotenoid and chlorophyll C (or B) to chlorophyll A and the photosynthetic reaction centers where it is used to synthesize ATP and reducing power.</text>
</comment>
<dbReference type="InterPro" id="IPR001344">
    <property type="entry name" value="Chloro_AB-bd_pln"/>
</dbReference>
<dbReference type="InterPro" id="IPR022796">
    <property type="entry name" value="Chloroa_b-bind"/>
</dbReference>
<feature type="binding site" evidence="8">
    <location>
        <position position="69"/>
    </location>
    <ligand>
        <name>chlorophyll a</name>
        <dbReference type="ChEBI" id="CHEBI:58416"/>
        <label>1</label>
    </ligand>
</feature>
<dbReference type="Gene3D" id="1.10.3460.10">
    <property type="entry name" value="Chlorophyll a/b binding protein domain"/>
    <property type="match status" value="1"/>
</dbReference>
<evidence type="ECO:0000256" key="5">
    <source>
        <dbReference type="ARBA" id="ARBA00022531"/>
    </source>
</evidence>
<feature type="chain" id="PRO_5030910730" evidence="9">
    <location>
        <begin position="17"/>
        <end position="205"/>
    </location>
</feature>
<evidence type="ECO:0000256" key="1">
    <source>
        <dbReference type="ARBA" id="ARBA00004022"/>
    </source>
</evidence>
<evidence type="ECO:0000256" key="8">
    <source>
        <dbReference type="PIRSR" id="PIRSR601344-1"/>
    </source>
</evidence>
<dbReference type="GO" id="GO:0016168">
    <property type="term" value="F:chlorophyll binding"/>
    <property type="evidence" value="ECO:0007669"/>
    <property type="project" value="UniProtKB-KW"/>
</dbReference>
<dbReference type="AlphaFoldDB" id="A0A7S2I7V7"/>
<dbReference type="GO" id="GO:0009507">
    <property type="term" value="C:chloroplast"/>
    <property type="evidence" value="ECO:0007669"/>
    <property type="project" value="UniProtKB-SubCell"/>
</dbReference>
<dbReference type="PANTHER" id="PTHR21649">
    <property type="entry name" value="CHLOROPHYLL A/B BINDING PROTEIN"/>
    <property type="match status" value="1"/>
</dbReference>
<dbReference type="SUPFAM" id="SSF103511">
    <property type="entry name" value="Chlorophyll a-b binding protein"/>
    <property type="match status" value="1"/>
</dbReference>
<evidence type="ECO:0000256" key="9">
    <source>
        <dbReference type="SAM" id="SignalP"/>
    </source>
</evidence>
<reference evidence="10" key="1">
    <citation type="submission" date="2021-01" db="EMBL/GenBank/DDBJ databases">
        <authorList>
            <person name="Corre E."/>
            <person name="Pelletier E."/>
            <person name="Niang G."/>
            <person name="Scheremetjew M."/>
            <person name="Finn R."/>
            <person name="Kale V."/>
            <person name="Holt S."/>
            <person name="Cochrane G."/>
            <person name="Meng A."/>
            <person name="Brown T."/>
            <person name="Cohen L."/>
        </authorList>
    </citation>
    <scope>NUCLEOTIDE SEQUENCE</scope>
    <source>
        <strain evidence="10">CCMP826</strain>
    </source>
</reference>
<evidence type="ECO:0000256" key="4">
    <source>
        <dbReference type="ARBA" id="ARBA00022528"/>
    </source>
</evidence>
<feature type="binding site" evidence="8">
    <location>
        <position position="172"/>
    </location>
    <ligand>
        <name>chlorophyll a</name>
        <dbReference type="ChEBI" id="CHEBI:58416"/>
        <label>1</label>
    </ligand>
</feature>
<keyword evidence="7" id="KW-0437">Light-harvesting polypeptide</keyword>
<keyword evidence="8" id="KW-0157">Chromophore</keyword>
<sequence>MKVAACLLALAGSAAAFAPAAQQARSSTALADKPFADALGAQAPLGLFDPLGLIADGDQEKFDTLREYELKHGRVSMLAVVGYLVTAAGIRFPGAEGIPDGLKAFPALLDSRDGVNVLLQMGAFFVVAEIVNRDADWLDNEAEFVGDYRNGALDFGWDKFDDATKMKKRAIELNNGRAAMMGIWGLVTHEMMGSSLLPGGYLPGQ</sequence>